<keyword evidence="7" id="KW-0479">Metal-binding</keyword>
<evidence type="ECO:0000313" key="13">
    <source>
        <dbReference type="EMBL" id="SMP15176.1"/>
    </source>
</evidence>
<dbReference type="Proteomes" id="UP001157947">
    <property type="component" value="Unassembled WGS sequence"/>
</dbReference>
<dbReference type="PIRSF" id="PIRSF000267">
    <property type="entry name" value="Cyt_oxidse_sub2"/>
    <property type="match status" value="1"/>
</dbReference>
<keyword evidence="8" id="KW-0249">Electron transport</keyword>
<evidence type="ECO:0000256" key="11">
    <source>
        <dbReference type="ARBA" id="ARBA00023136"/>
    </source>
</evidence>
<feature type="transmembrane region" description="Helical" evidence="12">
    <location>
        <begin position="307"/>
        <end position="331"/>
    </location>
</feature>
<dbReference type="EMBL" id="FXTX01000013">
    <property type="protein sequence ID" value="SMP15176.1"/>
    <property type="molecule type" value="Genomic_DNA"/>
</dbReference>
<feature type="transmembrane region" description="Helical" evidence="12">
    <location>
        <begin position="12"/>
        <end position="40"/>
    </location>
</feature>
<keyword evidence="14" id="KW-1185">Reference proteome</keyword>
<evidence type="ECO:0000256" key="6">
    <source>
        <dbReference type="ARBA" id="ARBA00022692"/>
    </source>
</evidence>
<evidence type="ECO:0000256" key="2">
    <source>
        <dbReference type="ARBA" id="ARBA00007543"/>
    </source>
</evidence>
<dbReference type="PANTHER" id="PTHR43141">
    <property type="entry name" value="CYTOCHROME BD2 SUBUNIT II"/>
    <property type="match status" value="1"/>
</dbReference>
<evidence type="ECO:0000256" key="1">
    <source>
        <dbReference type="ARBA" id="ARBA00004651"/>
    </source>
</evidence>
<evidence type="ECO:0000256" key="4">
    <source>
        <dbReference type="ARBA" id="ARBA00022475"/>
    </source>
</evidence>
<evidence type="ECO:0000256" key="10">
    <source>
        <dbReference type="ARBA" id="ARBA00023004"/>
    </source>
</evidence>
<feature type="transmembrane region" description="Helical" evidence="12">
    <location>
        <begin position="124"/>
        <end position="146"/>
    </location>
</feature>
<keyword evidence="5" id="KW-0349">Heme</keyword>
<dbReference type="AlphaFoldDB" id="A0AA45WMT2"/>
<proteinExistence type="inferred from homology"/>
<evidence type="ECO:0000256" key="9">
    <source>
        <dbReference type="ARBA" id="ARBA00022989"/>
    </source>
</evidence>
<feature type="transmembrane region" description="Helical" evidence="12">
    <location>
        <begin position="86"/>
        <end position="103"/>
    </location>
</feature>
<comment type="caution">
    <text evidence="13">The sequence shown here is derived from an EMBL/GenBank/DDBJ whole genome shotgun (WGS) entry which is preliminary data.</text>
</comment>
<dbReference type="InterPro" id="IPR003317">
    <property type="entry name" value="Cyt-d_oxidase_su2"/>
</dbReference>
<keyword evidence="9 12" id="KW-1133">Transmembrane helix</keyword>
<dbReference type="GO" id="GO:0016682">
    <property type="term" value="F:oxidoreductase activity, acting on diphenols and related substances as donors, oxygen as acceptor"/>
    <property type="evidence" value="ECO:0007669"/>
    <property type="project" value="TreeGrafter"/>
</dbReference>
<comment type="similarity">
    <text evidence="2">Belongs to the cytochrome ubiquinol oxidase subunit 2 family.</text>
</comment>
<keyword evidence="6 12" id="KW-0812">Transmembrane</keyword>
<evidence type="ECO:0000256" key="12">
    <source>
        <dbReference type="SAM" id="Phobius"/>
    </source>
</evidence>
<comment type="subcellular location">
    <subcellularLocation>
        <location evidence="1">Cell membrane</location>
        <topology evidence="1">Multi-pass membrane protein</topology>
    </subcellularLocation>
</comment>
<keyword evidence="10" id="KW-0408">Iron</keyword>
<organism evidence="13 14">
    <name type="scientific">Venenivibrio stagnispumantis</name>
    <dbReference type="NCBI Taxonomy" id="407998"/>
    <lineage>
        <taxon>Bacteria</taxon>
        <taxon>Pseudomonadati</taxon>
        <taxon>Aquificota</taxon>
        <taxon>Aquificia</taxon>
        <taxon>Aquificales</taxon>
        <taxon>Hydrogenothermaceae</taxon>
        <taxon>Venenivibrio</taxon>
    </lineage>
</organism>
<feature type="transmembrane region" description="Helical" evidence="12">
    <location>
        <begin position="263"/>
        <end position="287"/>
    </location>
</feature>
<dbReference type="Pfam" id="PF02322">
    <property type="entry name" value="Cyt_bd_oxida_II"/>
    <property type="match status" value="1"/>
</dbReference>
<keyword evidence="4" id="KW-1003">Cell membrane</keyword>
<protein>
    <submittedName>
        <fullName evidence="13">Cytochrome bd-I ubiquinol oxidase subunit 2 apoprotein</fullName>
    </submittedName>
</protein>
<accession>A0AA45WMT2</accession>
<evidence type="ECO:0000313" key="14">
    <source>
        <dbReference type="Proteomes" id="UP001157947"/>
    </source>
</evidence>
<feature type="transmembrane region" description="Helical" evidence="12">
    <location>
        <begin position="158"/>
        <end position="179"/>
    </location>
</feature>
<reference evidence="13" key="1">
    <citation type="submission" date="2017-05" db="EMBL/GenBank/DDBJ databases">
        <authorList>
            <person name="Varghese N."/>
            <person name="Submissions S."/>
        </authorList>
    </citation>
    <scope>NUCLEOTIDE SEQUENCE</scope>
    <source>
        <strain evidence="13">DSM 18763</strain>
    </source>
</reference>
<keyword evidence="11 12" id="KW-0472">Membrane</keyword>
<evidence type="ECO:0000256" key="5">
    <source>
        <dbReference type="ARBA" id="ARBA00022617"/>
    </source>
</evidence>
<dbReference type="GO" id="GO:0005886">
    <property type="term" value="C:plasma membrane"/>
    <property type="evidence" value="ECO:0007669"/>
    <property type="project" value="UniProtKB-SubCell"/>
</dbReference>
<dbReference type="GO" id="GO:0046872">
    <property type="term" value="F:metal ion binding"/>
    <property type="evidence" value="ECO:0007669"/>
    <property type="project" value="UniProtKB-KW"/>
</dbReference>
<name>A0AA45WMT2_9AQUI</name>
<evidence type="ECO:0000256" key="3">
    <source>
        <dbReference type="ARBA" id="ARBA00022448"/>
    </source>
</evidence>
<evidence type="ECO:0000256" key="7">
    <source>
        <dbReference type="ARBA" id="ARBA00022723"/>
    </source>
</evidence>
<feature type="transmembrane region" description="Helical" evidence="12">
    <location>
        <begin position="200"/>
        <end position="222"/>
    </location>
</feature>
<dbReference type="GO" id="GO:0019646">
    <property type="term" value="P:aerobic electron transport chain"/>
    <property type="evidence" value="ECO:0007669"/>
    <property type="project" value="TreeGrafter"/>
</dbReference>
<dbReference type="NCBIfam" id="TIGR00203">
    <property type="entry name" value="cydB"/>
    <property type="match status" value="1"/>
</dbReference>
<feature type="transmembrane region" description="Helical" evidence="12">
    <location>
        <begin position="234"/>
        <end position="251"/>
    </location>
</feature>
<dbReference type="GO" id="GO:0070069">
    <property type="term" value="C:cytochrome complex"/>
    <property type="evidence" value="ECO:0007669"/>
    <property type="project" value="TreeGrafter"/>
</dbReference>
<gene>
    <name evidence="13" type="ORF">SAMN06264868_11332</name>
</gene>
<dbReference type="PANTHER" id="PTHR43141:SF5">
    <property type="entry name" value="CYTOCHROME BD-I UBIQUINOL OXIDASE SUBUNIT 2"/>
    <property type="match status" value="1"/>
</dbReference>
<dbReference type="RefSeq" id="WP_265134760.1">
    <property type="nucleotide sequence ID" value="NZ_FXTX01000013.1"/>
</dbReference>
<dbReference type="GO" id="GO:0009055">
    <property type="term" value="F:electron transfer activity"/>
    <property type="evidence" value="ECO:0007669"/>
    <property type="project" value="TreeGrafter"/>
</dbReference>
<keyword evidence="3" id="KW-0813">Transport</keyword>
<evidence type="ECO:0000256" key="8">
    <source>
        <dbReference type="ARBA" id="ARBA00022982"/>
    </source>
</evidence>
<sequence length="344" mass="38458">MPMELFTTLNGIWFLLAGIFLVGYSLTDGFDLGSGILHIFTKDEDIRRIYMNAIGPVWDGNEVWLIAGGGMLFAAFPVVYAVSFSAFYLAILIVLWALILRAVSFEYRNKKESKTWRTAWDIAYWIGNVLPAFLFGCAVGNAVMGMPIDEKGIYHGTFFGLLNLPSLAMGFVSLFMYLMHGSAYLMIKTEGKAFEFAKKGAIVGFLGFIASLVVADFFIIAIKPKLFANFFDYPLLWIAPILKILGLVLYFKYLVLDKKYNKVIYGSTITILGTVLTIALASYPVFIHSSIDEKYNLTIFNSASSNLTLTVMLISTVIFLPIVIWYTAYVYKVFKGKVSTEGGY</sequence>